<dbReference type="PANTHER" id="PTHR12604:SF2">
    <property type="entry name" value="X-RAY REPAIR CROSS-COMPLEMENTING PROTEIN 6"/>
    <property type="match status" value="1"/>
</dbReference>
<dbReference type="InterPro" id="IPR005161">
    <property type="entry name" value="Ku_N"/>
</dbReference>
<dbReference type="SUPFAM" id="SSF53300">
    <property type="entry name" value="vWA-like"/>
    <property type="match status" value="1"/>
</dbReference>
<evidence type="ECO:0000313" key="3">
    <source>
        <dbReference type="Proteomes" id="UP000539032"/>
    </source>
</evidence>
<feature type="non-terminal residue" evidence="2">
    <location>
        <position position="1"/>
    </location>
</feature>
<dbReference type="GO" id="GO:0000723">
    <property type="term" value="P:telomere maintenance"/>
    <property type="evidence" value="ECO:0007669"/>
    <property type="project" value="InterPro"/>
</dbReference>
<dbReference type="GO" id="GO:0006303">
    <property type="term" value="P:double-strand break repair via nonhomologous end joining"/>
    <property type="evidence" value="ECO:0007669"/>
    <property type="project" value="InterPro"/>
</dbReference>
<comment type="caution">
    <text evidence="2">The sequence shown here is derived from an EMBL/GenBank/DDBJ whole genome shotgun (WGS) entry which is preliminary data.</text>
</comment>
<sequence length="148" mass="16959">GAKRVLELDRYRGDEGRVLFRETFGHNADYSLGEALWACSNLFSDVQVRLSHKRIMLFTNEDDPHANDSAKAKLARTRAGDLRDTGCIILDLMHLKKPGGFDISLFYRDIINTAEDEDLGIQPEESEKLEHLMKKVRAKETKKRTLVR</sequence>
<dbReference type="InterPro" id="IPR006165">
    <property type="entry name" value="Ku70"/>
</dbReference>
<dbReference type="Gene3D" id="3.40.50.410">
    <property type="entry name" value="von Willebrand factor, type A domain"/>
    <property type="match status" value="1"/>
</dbReference>
<keyword evidence="3" id="KW-1185">Reference proteome</keyword>
<dbReference type="Pfam" id="PF03731">
    <property type="entry name" value="Ku_N"/>
    <property type="match status" value="1"/>
</dbReference>
<dbReference type="NCBIfam" id="TIGR00578">
    <property type="entry name" value="ku70"/>
    <property type="match status" value="1"/>
</dbReference>
<feature type="domain" description="Ku70/Ku80 N-terminal alpha/beta" evidence="1">
    <location>
        <begin position="1"/>
        <end position="145"/>
    </location>
</feature>
<reference evidence="2 3" key="1">
    <citation type="submission" date="2020-02" db="EMBL/GenBank/DDBJ databases">
        <title>Bird 10,000 Genomes (B10K) Project - Family phase.</title>
        <authorList>
            <person name="Zhang G."/>
        </authorList>
    </citation>
    <scope>NUCLEOTIDE SEQUENCE [LARGE SCALE GENOMIC DNA]</scope>
    <source>
        <strain evidence="2">B10K-DU-002-70</strain>
        <tissue evidence="2">Muscle</tissue>
    </source>
</reference>
<dbReference type="GO" id="GO:0003684">
    <property type="term" value="F:damaged DNA binding"/>
    <property type="evidence" value="ECO:0007669"/>
    <property type="project" value="InterPro"/>
</dbReference>
<evidence type="ECO:0000259" key="1">
    <source>
        <dbReference type="Pfam" id="PF03731"/>
    </source>
</evidence>
<protein>
    <submittedName>
        <fullName evidence="2">XRCC6 protein</fullName>
    </submittedName>
</protein>
<dbReference type="GO" id="GO:0042162">
    <property type="term" value="F:telomeric DNA binding"/>
    <property type="evidence" value="ECO:0007669"/>
    <property type="project" value="InterPro"/>
</dbReference>
<proteinExistence type="predicted"/>
<dbReference type="EMBL" id="VZTL01070951">
    <property type="protein sequence ID" value="NXX62472.1"/>
    <property type="molecule type" value="Genomic_DNA"/>
</dbReference>
<dbReference type="PANTHER" id="PTHR12604">
    <property type="entry name" value="KU AUTOANTIGEN DNA HELICASE"/>
    <property type="match status" value="1"/>
</dbReference>
<dbReference type="GO" id="GO:0043564">
    <property type="term" value="C:Ku70:Ku80 complex"/>
    <property type="evidence" value="ECO:0007669"/>
    <property type="project" value="InterPro"/>
</dbReference>
<name>A0A7L4IBD8_SCOUM</name>
<dbReference type="AlphaFoldDB" id="A0A7L4IBD8"/>
<dbReference type="GO" id="GO:0003690">
    <property type="term" value="F:double-stranded DNA binding"/>
    <property type="evidence" value="ECO:0007669"/>
    <property type="project" value="TreeGrafter"/>
</dbReference>
<dbReference type="InterPro" id="IPR036465">
    <property type="entry name" value="vWFA_dom_sf"/>
</dbReference>
<evidence type="ECO:0000313" key="2">
    <source>
        <dbReference type="EMBL" id="NXX62472.1"/>
    </source>
</evidence>
<dbReference type="Proteomes" id="UP000539032">
    <property type="component" value="Unassembled WGS sequence"/>
</dbReference>
<organism evidence="2 3">
    <name type="scientific">Scopus umbretta</name>
    <name type="common">Hammerkop</name>
    <dbReference type="NCBI Taxonomy" id="33581"/>
    <lineage>
        <taxon>Eukaryota</taxon>
        <taxon>Metazoa</taxon>
        <taxon>Chordata</taxon>
        <taxon>Craniata</taxon>
        <taxon>Vertebrata</taxon>
        <taxon>Euteleostomi</taxon>
        <taxon>Archelosauria</taxon>
        <taxon>Archosauria</taxon>
        <taxon>Dinosauria</taxon>
        <taxon>Saurischia</taxon>
        <taxon>Theropoda</taxon>
        <taxon>Coelurosauria</taxon>
        <taxon>Aves</taxon>
        <taxon>Neognathae</taxon>
        <taxon>Neoaves</taxon>
        <taxon>Aequornithes</taxon>
        <taxon>Pelecaniformes</taxon>
        <taxon>Scopidae</taxon>
        <taxon>Scopus</taxon>
    </lineage>
</organism>
<gene>
    <name evidence="2" type="primary">Xrcc6</name>
    <name evidence="2" type="ORF">SCOUMB_R00100</name>
</gene>
<feature type="non-terminal residue" evidence="2">
    <location>
        <position position="148"/>
    </location>
</feature>
<dbReference type="OrthoDB" id="3249161at2759"/>
<accession>A0A7L4IBD8</accession>